<accession>A0ABW3SZ14</accession>
<dbReference type="CDD" id="cd00090">
    <property type="entry name" value="HTH_ARSR"/>
    <property type="match status" value="1"/>
</dbReference>
<dbReference type="InterPro" id="IPR036388">
    <property type="entry name" value="WH-like_DNA-bd_sf"/>
</dbReference>
<keyword evidence="6" id="KW-1185">Reference proteome</keyword>
<dbReference type="EMBL" id="JBHTLQ010000007">
    <property type="protein sequence ID" value="MFD1189870.1"/>
    <property type="molecule type" value="Genomic_DNA"/>
</dbReference>
<dbReference type="SMART" id="SM00344">
    <property type="entry name" value="HTH_ASNC"/>
    <property type="match status" value="1"/>
</dbReference>
<sequence length="155" mass="16883">MADFELDRLDLQILAALQENNQASAQDLAERVPLSPSAILRRIRGYRASGVISADVSILAPNLTGERIRVLLMIQLETHAPPTVTDFRSQLVGSPNVQVCLEVSGVYDIACLGVFRSMDEFNAFADATVASHPAVRRYEASFVKRGAKMSLAVPL</sequence>
<gene>
    <name evidence="5" type="ORF">ACFQ27_04700</name>
</gene>
<evidence type="ECO:0000313" key="5">
    <source>
        <dbReference type="EMBL" id="MFD1189870.1"/>
    </source>
</evidence>
<dbReference type="PANTHER" id="PTHR30154:SF34">
    <property type="entry name" value="TRANSCRIPTIONAL REGULATOR AZLB"/>
    <property type="match status" value="1"/>
</dbReference>
<dbReference type="Proteomes" id="UP001597216">
    <property type="component" value="Unassembled WGS sequence"/>
</dbReference>
<comment type="caution">
    <text evidence="5">The sequence shown here is derived from an EMBL/GenBank/DDBJ whole genome shotgun (WGS) entry which is preliminary data.</text>
</comment>
<name>A0ABW3SZ14_9CAUL</name>
<dbReference type="InterPro" id="IPR011991">
    <property type="entry name" value="ArsR-like_HTH"/>
</dbReference>
<dbReference type="InterPro" id="IPR000485">
    <property type="entry name" value="AsnC-type_HTH_dom"/>
</dbReference>
<dbReference type="SUPFAM" id="SSF46785">
    <property type="entry name" value="Winged helix' DNA-binding domain"/>
    <property type="match status" value="1"/>
</dbReference>
<dbReference type="InterPro" id="IPR011008">
    <property type="entry name" value="Dimeric_a/b-barrel"/>
</dbReference>
<proteinExistence type="predicted"/>
<dbReference type="Pfam" id="PF01037">
    <property type="entry name" value="AsnC_trans_reg"/>
    <property type="match status" value="1"/>
</dbReference>
<dbReference type="Gene3D" id="3.30.70.920">
    <property type="match status" value="1"/>
</dbReference>
<keyword evidence="3" id="KW-0804">Transcription</keyword>
<dbReference type="InterPro" id="IPR019888">
    <property type="entry name" value="Tscrpt_reg_AsnC-like"/>
</dbReference>
<dbReference type="InterPro" id="IPR036390">
    <property type="entry name" value="WH_DNA-bd_sf"/>
</dbReference>
<keyword evidence="1" id="KW-0805">Transcription regulation</keyword>
<evidence type="ECO:0000256" key="1">
    <source>
        <dbReference type="ARBA" id="ARBA00023015"/>
    </source>
</evidence>
<evidence type="ECO:0000256" key="3">
    <source>
        <dbReference type="ARBA" id="ARBA00023163"/>
    </source>
</evidence>
<dbReference type="Gene3D" id="1.10.10.10">
    <property type="entry name" value="Winged helix-like DNA-binding domain superfamily/Winged helix DNA-binding domain"/>
    <property type="match status" value="1"/>
</dbReference>
<feature type="domain" description="HTH asnC-type" evidence="4">
    <location>
        <begin position="6"/>
        <end position="67"/>
    </location>
</feature>
<evidence type="ECO:0000313" key="6">
    <source>
        <dbReference type="Proteomes" id="UP001597216"/>
    </source>
</evidence>
<dbReference type="InterPro" id="IPR019887">
    <property type="entry name" value="Tscrpt_reg_AsnC/Lrp_C"/>
</dbReference>
<keyword evidence="2" id="KW-0238">DNA-binding</keyword>
<dbReference type="PROSITE" id="PS50956">
    <property type="entry name" value="HTH_ASNC_2"/>
    <property type="match status" value="1"/>
</dbReference>
<dbReference type="PANTHER" id="PTHR30154">
    <property type="entry name" value="LEUCINE-RESPONSIVE REGULATORY PROTEIN"/>
    <property type="match status" value="1"/>
</dbReference>
<dbReference type="SUPFAM" id="SSF54909">
    <property type="entry name" value="Dimeric alpha+beta barrel"/>
    <property type="match status" value="1"/>
</dbReference>
<reference evidence="6" key="1">
    <citation type="journal article" date="2019" name="Int. J. Syst. Evol. Microbiol.">
        <title>The Global Catalogue of Microorganisms (GCM) 10K type strain sequencing project: providing services to taxonomists for standard genome sequencing and annotation.</title>
        <authorList>
            <consortium name="The Broad Institute Genomics Platform"/>
            <consortium name="The Broad Institute Genome Sequencing Center for Infectious Disease"/>
            <person name="Wu L."/>
            <person name="Ma J."/>
        </authorList>
    </citation>
    <scope>NUCLEOTIDE SEQUENCE [LARGE SCALE GENOMIC DNA]</scope>
    <source>
        <strain evidence="6">CCUG 55074</strain>
    </source>
</reference>
<evidence type="ECO:0000256" key="2">
    <source>
        <dbReference type="ARBA" id="ARBA00023125"/>
    </source>
</evidence>
<dbReference type="RefSeq" id="WP_374345157.1">
    <property type="nucleotide sequence ID" value="NZ_JBHTLQ010000007.1"/>
</dbReference>
<dbReference type="PRINTS" id="PR00033">
    <property type="entry name" value="HTHASNC"/>
</dbReference>
<organism evidence="5 6">
    <name type="scientific">Phenylobacterium conjunctum</name>
    <dbReference type="NCBI Taxonomy" id="1298959"/>
    <lineage>
        <taxon>Bacteria</taxon>
        <taxon>Pseudomonadati</taxon>
        <taxon>Pseudomonadota</taxon>
        <taxon>Alphaproteobacteria</taxon>
        <taxon>Caulobacterales</taxon>
        <taxon>Caulobacteraceae</taxon>
        <taxon>Phenylobacterium</taxon>
    </lineage>
</organism>
<protein>
    <submittedName>
        <fullName evidence="5">Lrp/AsnC family transcriptional regulator</fullName>
    </submittedName>
</protein>
<evidence type="ECO:0000259" key="4">
    <source>
        <dbReference type="PROSITE" id="PS50956"/>
    </source>
</evidence>
<dbReference type="Pfam" id="PF13404">
    <property type="entry name" value="HTH_AsnC-type"/>
    <property type="match status" value="1"/>
</dbReference>